<feature type="disulfide bond" evidence="13">
    <location>
        <begin position="3816"/>
        <end position="3834"/>
    </location>
</feature>
<dbReference type="FunFam" id="4.10.400.10:FF:000007">
    <property type="entry name" value="Low density lipoprotein receptor-related protein 1"/>
    <property type="match status" value="1"/>
</dbReference>
<feature type="domain" description="EGF-like" evidence="17">
    <location>
        <begin position="4711"/>
        <end position="4751"/>
    </location>
</feature>
<feature type="chain" id="PRO_5036840923" evidence="16">
    <location>
        <begin position="28"/>
        <end position="5087"/>
    </location>
</feature>
<feature type="domain" description="EGF-like" evidence="17">
    <location>
        <begin position="4856"/>
        <end position="4894"/>
    </location>
</feature>
<feature type="disulfide bond" evidence="12">
    <location>
        <begin position="4865"/>
        <end position="4882"/>
    </location>
</feature>
<evidence type="ECO:0000256" key="10">
    <source>
        <dbReference type="ARBA" id="ARBA00023170"/>
    </source>
</evidence>
<feature type="disulfide bond" evidence="13">
    <location>
        <begin position="4062"/>
        <end position="4080"/>
    </location>
</feature>
<comment type="caution">
    <text evidence="18">The sequence shown here is derived from an EMBL/GenBank/DDBJ whole genome shotgun (WGS) entry which is preliminary data.</text>
</comment>
<gene>
    <name evidence="18" type="primary">LRP1B</name>
    <name evidence="18" type="ORF">DERF_007283</name>
</gene>
<feature type="disulfide bond" evidence="13">
    <location>
        <begin position="3995"/>
        <end position="4010"/>
    </location>
</feature>
<evidence type="ECO:0000256" key="13">
    <source>
        <dbReference type="PROSITE-ProRule" id="PRU00124"/>
    </source>
</evidence>
<evidence type="ECO:0000256" key="6">
    <source>
        <dbReference type="ARBA" id="ARBA00022737"/>
    </source>
</evidence>
<evidence type="ECO:0000256" key="16">
    <source>
        <dbReference type="SAM" id="SignalP"/>
    </source>
</evidence>
<comment type="caution">
    <text evidence="12">Lacks conserved residue(s) required for the propagation of feature annotation.</text>
</comment>
<feature type="disulfide bond" evidence="12">
    <location>
        <begin position="4644"/>
        <end position="4653"/>
    </location>
</feature>
<evidence type="ECO:0000256" key="11">
    <source>
        <dbReference type="ARBA" id="ARBA00023180"/>
    </source>
</evidence>
<feature type="disulfide bond" evidence="13">
    <location>
        <begin position="3748"/>
        <end position="3763"/>
    </location>
</feature>
<dbReference type="SUPFAM" id="SSF63825">
    <property type="entry name" value="YWTD domain"/>
    <property type="match status" value="8"/>
</dbReference>
<feature type="disulfide bond" evidence="13">
    <location>
        <begin position="1235"/>
        <end position="1250"/>
    </location>
</feature>
<feature type="disulfide bond" evidence="13">
    <location>
        <begin position="3230"/>
        <end position="3248"/>
    </location>
</feature>
<feature type="repeat" description="LDL-receptor class B" evidence="14">
    <location>
        <begin position="759"/>
        <end position="806"/>
    </location>
</feature>
<keyword evidence="5 16" id="KW-0732">Signal</keyword>
<dbReference type="SMART" id="SM00181">
    <property type="entry name" value="EGF"/>
    <property type="match status" value="26"/>
</dbReference>
<keyword evidence="7 15" id="KW-1133">Transmembrane helix</keyword>
<feature type="disulfide bond" evidence="13">
    <location>
        <begin position="3792"/>
        <end position="3807"/>
    </location>
</feature>
<feature type="repeat" description="LDL-receptor class B" evidence="14">
    <location>
        <begin position="2245"/>
        <end position="2291"/>
    </location>
</feature>
<feature type="repeat" description="LDL-receptor class B" evidence="14">
    <location>
        <begin position="1530"/>
        <end position="1575"/>
    </location>
</feature>
<keyword evidence="18" id="KW-0449">Lipoprotein</keyword>
<dbReference type="SUPFAM" id="SSF57196">
    <property type="entry name" value="EGF/Laminin"/>
    <property type="match status" value="6"/>
</dbReference>
<evidence type="ECO:0000313" key="19">
    <source>
        <dbReference type="Proteomes" id="UP000790347"/>
    </source>
</evidence>
<dbReference type="GO" id="GO:0005509">
    <property type="term" value="F:calcium ion binding"/>
    <property type="evidence" value="ECO:0007669"/>
    <property type="project" value="InterPro"/>
</dbReference>
<dbReference type="SMART" id="SM00192">
    <property type="entry name" value="LDLa"/>
    <property type="match status" value="30"/>
</dbReference>
<feature type="disulfide bond" evidence="13">
    <location>
        <begin position="2860"/>
        <end position="2878"/>
    </location>
</feature>
<evidence type="ECO:0000259" key="17">
    <source>
        <dbReference type="PROSITE" id="PS50026"/>
    </source>
</evidence>
<evidence type="ECO:0000256" key="15">
    <source>
        <dbReference type="SAM" id="Phobius"/>
    </source>
</evidence>
<dbReference type="InterPro" id="IPR011042">
    <property type="entry name" value="6-blade_b-propeller_TolB-like"/>
</dbReference>
<feature type="signal peptide" evidence="16">
    <location>
        <begin position="1"/>
        <end position="27"/>
    </location>
</feature>
<dbReference type="PROSITE" id="PS50026">
    <property type="entry name" value="EGF_3"/>
    <property type="match status" value="6"/>
</dbReference>
<evidence type="ECO:0000256" key="7">
    <source>
        <dbReference type="ARBA" id="ARBA00022989"/>
    </source>
</evidence>
<feature type="disulfide bond" evidence="13">
    <location>
        <begin position="3849"/>
        <end position="3861"/>
    </location>
</feature>
<feature type="disulfide bond" evidence="13">
    <location>
        <begin position="3017"/>
        <end position="3029"/>
    </location>
</feature>
<feature type="disulfide bond" evidence="13">
    <location>
        <begin position="4127"/>
        <end position="4142"/>
    </location>
</feature>
<feature type="disulfide bond" evidence="13">
    <location>
        <begin position="3242"/>
        <end position="3257"/>
    </location>
</feature>
<feature type="repeat" description="LDL-receptor class B" evidence="14">
    <location>
        <begin position="455"/>
        <end position="498"/>
    </location>
</feature>
<dbReference type="InterPro" id="IPR000152">
    <property type="entry name" value="EGF-type_Asp/Asn_hydroxyl_site"/>
</dbReference>
<dbReference type="GO" id="GO:0006897">
    <property type="term" value="P:endocytosis"/>
    <property type="evidence" value="ECO:0007669"/>
    <property type="project" value="UniProtKB-KW"/>
</dbReference>
<dbReference type="Pfam" id="PF00057">
    <property type="entry name" value="Ldl_recept_a"/>
    <property type="match status" value="28"/>
</dbReference>
<feature type="disulfide bond" evidence="12">
    <location>
        <begin position="4758"/>
        <end position="4775"/>
    </location>
</feature>
<reference evidence="18" key="2">
    <citation type="journal article" date="2022" name="Res Sq">
        <title>Comparative Genomics Reveals Insights into the Divergent Evolution of Astigmatic Mites and Household Pest Adaptations.</title>
        <authorList>
            <person name="Xiong Q."/>
            <person name="Wan A.T.-Y."/>
            <person name="Liu X.-Y."/>
            <person name="Fung C.S.-H."/>
            <person name="Xiao X."/>
            <person name="Malainual N."/>
            <person name="Hou J."/>
            <person name="Wang L."/>
            <person name="Wang M."/>
            <person name="Yang K."/>
            <person name="Cui Y."/>
            <person name="Leung E."/>
            <person name="Nong W."/>
            <person name="Shin S.-K."/>
            <person name="Au S."/>
            <person name="Jeong K.Y."/>
            <person name="Chew F.T."/>
            <person name="Hui J."/>
            <person name="Leung T.F."/>
            <person name="Tungtrongchitr A."/>
            <person name="Zhong N."/>
            <person name="Liu Z."/>
            <person name="Tsui S."/>
        </authorList>
    </citation>
    <scope>NUCLEOTIDE SEQUENCE</scope>
    <source>
        <strain evidence="18">Derf</strain>
        <tissue evidence="18">Whole organism</tissue>
    </source>
</reference>
<feature type="disulfide bond" evidence="13">
    <location>
        <begin position="4055"/>
        <end position="4067"/>
    </location>
</feature>
<dbReference type="Gene3D" id="4.10.400.10">
    <property type="entry name" value="Low-density Lipoprotein Receptor"/>
    <property type="match status" value="28"/>
</dbReference>
<feature type="disulfide bond" evidence="13">
    <location>
        <begin position="1195"/>
        <end position="1210"/>
    </location>
</feature>
<feature type="repeat" description="LDL-receptor class B" evidence="14">
    <location>
        <begin position="3452"/>
        <end position="3494"/>
    </location>
</feature>
<feature type="repeat" description="LDL-receptor class B" evidence="14">
    <location>
        <begin position="2201"/>
        <end position="2244"/>
    </location>
</feature>
<keyword evidence="6" id="KW-0677">Repeat</keyword>
<feature type="disulfide bond" evidence="13">
    <location>
        <begin position="3868"/>
        <end position="3883"/>
    </location>
</feature>
<dbReference type="SMART" id="SM00135">
    <property type="entry name" value="LY"/>
    <property type="match status" value="31"/>
</dbReference>
<dbReference type="PRINTS" id="PR00261">
    <property type="entry name" value="LDLRECEPTOR"/>
</dbReference>
<feature type="disulfide bond" evidence="13">
    <location>
        <begin position="1094"/>
        <end position="1109"/>
    </location>
</feature>
<dbReference type="PANTHER" id="PTHR22722">
    <property type="entry name" value="LOW-DENSITY LIPOPROTEIN RECEPTOR-RELATED PROTEIN 2-RELATED"/>
    <property type="match status" value="1"/>
</dbReference>
<dbReference type="PROSITE" id="PS01187">
    <property type="entry name" value="EGF_CA"/>
    <property type="match status" value="1"/>
</dbReference>
<feature type="transmembrane region" description="Helical" evidence="15">
    <location>
        <begin position="4939"/>
        <end position="4960"/>
    </location>
</feature>
<dbReference type="Gene3D" id="2.10.25.10">
    <property type="entry name" value="Laminin"/>
    <property type="match status" value="10"/>
</dbReference>
<feature type="domain" description="EGF-like" evidence="17">
    <location>
        <begin position="4752"/>
        <end position="4787"/>
    </location>
</feature>
<feature type="repeat" description="LDL-receptor class B" evidence="14">
    <location>
        <begin position="3495"/>
        <end position="3538"/>
    </location>
</feature>
<evidence type="ECO:0000256" key="1">
    <source>
        <dbReference type="ARBA" id="ARBA00004479"/>
    </source>
</evidence>
<organism evidence="18 19">
    <name type="scientific">Dermatophagoides farinae</name>
    <name type="common">American house dust mite</name>
    <dbReference type="NCBI Taxonomy" id="6954"/>
    <lineage>
        <taxon>Eukaryota</taxon>
        <taxon>Metazoa</taxon>
        <taxon>Ecdysozoa</taxon>
        <taxon>Arthropoda</taxon>
        <taxon>Chelicerata</taxon>
        <taxon>Arachnida</taxon>
        <taxon>Acari</taxon>
        <taxon>Acariformes</taxon>
        <taxon>Sarcoptiformes</taxon>
        <taxon>Astigmata</taxon>
        <taxon>Psoroptidia</taxon>
        <taxon>Analgoidea</taxon>
        <taxon>Pyroglyphidae</taxon>
        <taxon>Dermatophagoidinae</taxon>
        <taxon>Dermatophagoides</taxon>
    </lineage>
</organism>
<dbReference type="InterPro" id="IPR002172">
    <property type="entry name" value="LDrepeatLR_classA_rpt"/>
</dbReference>
<dbReference type="GO" id="GO:0043235">
    <property type="term" value="C:receptor complex"/>
    <property type="evidence" value="ECO:0007669"/>
    <property type="project" value="TreeGrafter"/>
</dbReference>
<dbReference type="InterPro" id="IPR009030">
    <property type="entry name" value="Growth_fac_rcpt_cys_sf"/>
</dbReference>
<sequence length="5087" mass="579342">MFFTKNQLLSSIIFALQIISNLSLVCSDEYVVHHDRMENGDIEHLIHRTSLSIIEDNDDNNEYSDEHQCSDGQFQCKYSRECIPMGWLCDGEDDCGLIPHENNSQSNGIQLMDTSDEDHYHCHRSNQCARNYFRCSNLITCIKLEHVCNLISDCPDGSDEAKFCEDNKTLCHSLKCDHGCRPLPKGAECFCPDGFEFNETNCVPINRCIHDEQCDQLCLDEKDTFNCKCIEGYSLVNNTKCIAINDPESLPLLVAINFENEIQILNPKQSSVESKISLEQQNQSIISTFDYDFDAHSICYVRKHNYDEIQLFRLDLSQTVHHDQTLSQIVCNDWNDAKLSIKSFKIESPFYSLMFVRQMIHEWIGHNWYMLDSINELIFVCDFQFKYCINIIEHGLNKPKMLALDPTNAPGHLFTVEWGPNALLKRFDLDGTNMKILVQQRIVYPSLISLDQTNNHIYWFDSYLETLERISYDGDNRKILLKSDLTNRIIDFDIFEKKLYFLITKNETNFPEELLSSLVIVDVFNFNQHEMNVVMNFSSKSAKELRIIHRQHHPIITKTLHPCSVRNGGCDHICLVKYEKNLIPMAKCQCSSGYRLDLSSNKCLYDRSRLKLLYVRASPGSIKVISLPDTWTPDIGENLTSQPITISTMPSTRPVAVEYDVETETVFYSNIQRYVINSFVVNLSNTEKDHQRQVSIFLDKGIIRCEGLAVDWIGRNLYWTDSAMLTICVVNLDNSTLRRTLISNDLNHPKSLVLDHNHGWMFWTDWSFNSNNSGRIERSLMNGEQRSIIVNKDLTYPNGLAIDQKHIYWCDSYFKRLERADLDGGNRKLIYAGPDLGSPYSVAYFRNHLFWTDYRQGTIKSFHLLDPNKVKIVFKDNPPLYDIKFIDFGQRSKNNTCLIAKCEHLCLLGIGQQPQCYCSDGFQLSSLDSRSCIVLKNYTKPSLCKKGEFECRNVSQCIDNRHVCDGDIDCIDGSDEDTSVGSICEKLHCHENYLRCDKNRCVMPHWVCDGQKDCMDGTDEMQFENCTKVICGPMFFKCNITGRCIPRNWVCDSDFDCGPDDHSDEQDNCSYKKCDASTEFQCKNGRCISYEFMCNGDDDCKDGSDELDCKQQNKCSERNANQTHFHCDSNSKCLPLFLRCNGIIDCIDSSDEKNCSQMISLNYTKLTKHSHLRCNHQKEFQCETTGICISLESRCDGSPDCADYSDEFNCTKLNCRSGEIQCLPLMQCFNHLVRCDGVQDCPDGSDEYDCKENISILSQSCRHPNHTCIDRSNNRTICLDISKFCDNHPDCLDGSDEGDLCSDDVCFISDPICKGHCKNVPYDPGYICYCPPDLSLAVDGVSCTDAHPCQQWAVCSQLCLPTSNSSAPTIQQYKCECIDGYYLDPKDNFTCKSTLQSSPILLFSNRNQIRSINLQTNSANLLLSGLKNSIALDYLYDTDQIFIFWSDVIDDRLYRGELVQSTITNIEAIVEGSLSFAEGVAVDWLAHNLYWVDSNFHQIEVAHIDGSFRKTLLTEHLSNPRAIALDPNRFIMFWTDWDSSLPRIESASMDGTAQHIVIQVEPGSWPNGITLDFVLQRIYWIDAKTDTLSTVRYDGKDFRNILVGNDFLTHPFAMSLYENYAYWSDWRTNSLVRANKWNGTKVEVIARTFSQPFDVKILHPSRQFNSINYTRCMVDNGGCSHLCLLSSTARDNFACDCPLAMRLGPDSRNCIFNDAFLMLSKQNDVRGIDLIRPNYFILSPISLPKVVHPIQLDYVARTKHIYWADLLSNEIKRYSLLNGTIENVIDTVIQHPQTFGIDWIAGNIFIISKPDRDSFNSPLMFSGAADDYNDEYEIIYEDDNEDTSNRARRDFNNRRNKHIISKLFACNLDGEFITEIIPEKYFENPQSLAIDPLNAWIYWSDYSLEEIIGPNETKKFIHRTKLVRSRMDGTQLLILADSKNQHSSLLNQTTSLILDLYLNCSRLYWVNLGSRSIQFMELNTQEIKTIFMAEFDDNPFPTSVTIFGSKLFAFFHHDGNIQTMDKNLGSDQQMFLNDTEDLFSIRIYDAEAQNRMGPNLCSKSRGGCSHLCVMIAKEKRKCLCTIGFRVNPSDETKCIGEQVFLMYSWNWGIRGIPITPINDTEPLNQQYEKKKNSSKEFSLLPPISSVMLASSIDFDSANEMLFWADSDEGSISRLARDTSSYHRLINNLDKLIDFALDWNAYNLYWIEEQYGLIEVIKVNGSQSRLVIISQDIIKPTSLAVHPGLGLLLWSDVGHKDSVRIERSLLDGSNRKTLYSHDKNHSINDLAVDIIANQLYFADLSDQTIVQLSLAEPTAGNIPKANIVLSNIRSPISIAVYDRFLYLADTNFYGGSILAIRTDKFINGANLTMSIKLTGVTLLDMNIGDNIKDIMVYYRRPIYPQNTCARENGGCQDFCFYLGNDRGHHCSCSYGYVSPIDNRSCLEYDTFLIYSRINQIDSIRITPSNELNYNLTHHSFSSKFIDHLEPNVANSPYRPIIHANIRNVIGLTYDYERRRIIYTDIQRGTVSWCYFNGSDHQILLDKQGPIEGIVYESVSKFLYWTSNFDSSVSKLNLTIVPESVNIKSKQPAMNGSLVVKIIKLTPEDRLRGIAIDHCRQLVYWTNWNAKNPSIQRSHVTGFGQQSIITDGIRMPNSLVIDQQEKHFYWADARFNKIEKCDLDAIQCVVLLRQTVQHPFGLAIYKDHLYWTDWAAHSVFRCEKYSGADVVTLRRNIIRPMGLVVISPDHQDSLENYCNVSSQPYDPCLLSNGGCEDICVAKNLTTINIPECSCFEGRIISSDGRRCHSINSSCSLDRGEFECKKMGLCIPFELTCDGVANCPQDHSDEDPLYCTNRICPQNYHQCPNNRCILASKICDGTINCPDASDEKHCDCRQQGKFKCNNGICISDVLRCNYAPECLDGSDEFDCVKPNCTKDDKTNEPMINCPRTTACISPKWICDGQNDCWDNSDEANCFSNFNKSISHLIQQQQHKHQQPSEAPETAIIMDSNSTTNHDDDDDSCSEDQMRCGSNECISIIWSCDGNKDCLDGSDELPEFCRHNVCPEERYFRCQTTGKCIPRQWICDGEQDCFDGSDELMYPNKTFCSSNVTKVSSHANGIIHLICNHNEFQCHNFQCIHSKFLCDGQDDCGDGSDETAEFCQRQTPSKPKLCSPNEYRCTIKHKCIPRSWICNGIQDCAGGDDEAAKLCARSSNNNSSTLNIDGSSLRCKDRQFTCNNGVCIDYDRICNGDNDCGDFSDENQCNINECESNLVCAQKCEDMPIGYRCSCFDGFESQDGGRVCRDINECEQNVCSQICRNTIGSYVCYCIDGYILDSDGVTCRSTSSKETRLLINTHDGIYQLKPVDKQRQRKDVSILLGGLNNVVALDFDWKTDCVYWSEITIVSAYIKKSCQLKAYNLTEDGQKNFSNSNNIKAKVEILHSNTLQSPDGIAVDWIGRNLYWCDKGKSTIEVSKLDGKFRRILIRQQLEEPRAIVLNPLEGLMFWTEWGEKPNIARASMDGSQQKIILEESLGWPNALTIDFIRRKLYFADTREDYIAMIDFDGQNSLVIVNQKTRYTGHISGMSYFESRLYWTDWHSSSVISCPALNCSYEHFIQQMTFHRPMDIVVWHSDRQPSLPQNMKNPCISFNENNQTDKCLALCLLKSHKGKLSGACTCPDNYILNEDQYSCRSNCSYSEFVCNNTYKCIPFWWKCDTQDDCLDGSDEPDNCPPFHCNPGQFQCRNHPECILPQQICDGVSNCADGSDEINCEQHVCMPNQFKCPTFNNITSYCISSTNRCDGINDCSNGEDEINCGCPKTVFRCSNKKCISKEWECDGEDDCGDGSDEYEACTQRSCGPLHFRCDSGRCIPYNWKCDGEPDCITHQDELYCENIEDKNTTLVCDDEYHFHCDNNHCIQMFYRCDWDDDCGDGSDERNCTLPTCQHDEFQCDKGYKCIKNELRCNGEPNCADYSDEIDCHFECDEKNHFRCPNSTICILPEWKCDGDHDCLDGSDEVNCSNKCLAKDFTCINQQCIYGPWRCDGEKDCLDGSDEDLALCSRLACPVNRFRCTNGICISKLRLCDGSDNCGDGSDEIPEICEEIKHECLLGTAINSDHRNRFLCLSNKRCIDISLHCNGIDDCGDGSDEQNCEGLNVVDQTVHVHQQNCPFGLCSQTCVSKIKHFHQSSNRTFSSNHTEIQFHHHFMCTCSEGYVRISMLNVANNDNSSKSASSSSSSVNQLSTCQANGRQAALLVSSDSGFRIVNPYKNIVQELYNLFAFSSPMDLNLTLSLNRTFISRIESFDVFYDSNISSIFWTNPHKKSLYRIDISFVDQMFNFNPEYHFSKSSSTSSLKSNISDPIAIVNKIDNNPRGIAVDWIGRYVYWIDSSLPAIILTTFDGDKRKTLISSQPLEQPYDLIVDPKNCLIFWSDWSHTSTIKIGRAQLDGSSFRPLVSNDIEWPLGLALDFEAGRLYYTDPKTSIIETIRVDGSDRRQIYSLHRFQHKPYRIDVWEDYLYVSTLPNHQILKLNKFGSQKFTSLVQNIPKLNDLVIVHEWKQKKNFTSPCQINPCRSQGNFLCIAQTPQNAVCVCPDGFRKILSIKNEAECIQVPTMPPSNDRNSEENKDLTKTQCPCLNGGRCRYHPNDDSLYCECTPMYEGTQCERFRCAGYCQNHGLCYIDMSNMSSIYRERSLQSTTLTNTGHIRCMCPFGWKGDRCEIEVKSCNDHKDYCFNHGECLDNYADGSIRCNCPSGFFGEQCEICGDLFCKNDGHCLMNNSINIAKCHCPPGFSGKHCELHLCSIQYCNNHGLCYIDRKSQADNIRNFDGANIRFRCQCDSGFSGAHCEIHSANDNTVESSTSATAAISETCNDLECLNGGTCHQSSPLHHPTCICAYGFTGFRCERTTENRITGLSENNPESESTIIMNIKSNTKTESYTKSTGHSTLNIVIYTVFFLLGIVLFGFCLVRLQYSLRRKMQSELAFQHRRILENNLPIDVPNVEIMNPIFNMNNLTPTELSTTTDTPTTSVVEVLITGNNPTTSSEKHQILDDDCNKDELIVDYMNTNFSNPIYEYKKMIIDSNKTDSLEETENLLDNS</sequence>
<keyword evidence="10 18" id="KW-0675">Receptor</keyword>
<dbReference type="CDD" id="cd00112">
    <property type="entry name" value="LDLa"/>
    <property type="match status" value="27"/>
</dbReference>
<feature type="repeat" description="LDL-receptor class B" evidence="14">
    <location>
        <begin position="4372"/>
        <end position="4415"/>
    </location>
</feature>
<feature type="disulfide bond" evidence="13">
    <location>
        <begin position="2955"/>
        <end position="2970"/>
    </location>
</feature>
<feature type="disulfide bond" evidence="13">
    <location>
        <begin position="2897"/>
        <end position="2915"/>
    </location>
</feature>
<feature type="disulfide bond" evidence="13">
    <location>
        <begin position="3119"/>
        <end position="3131"/>
    </location>
</feature>
<dbReference type="PROSITE" id="PS01186">
    <property type="entry name" value="EGF_2"/>
    <property type="match status" value="5"/>
</dbReference>
<comment type="subcellular location">
    <subcellularLocation>
        <location evidence="1">Membrane</location>
        <topology evidence="1">Single-pass type I membrane protein</topology>
    </subcellularLocation>
</comment>
<dbReference type="PROSITE" id="PS50068">
    <property type="entry name" value="LDLRA_2"/>
    <property type="match status" value="30"/>
</dbReference>
<feature type="disulfide bond" evidence="13">
    <location>
        <begin position="3915"/>
        <end position="3930"/>
    </location>
</feature>
<dbReference type="Gene3D" id="4.10.1220.10">
    <property type="entry name" value="EGF-type module"/>
    <property type="match status" value="1"/>
</dbReference>
<dbReference type="InterPro" id="IPR001881">
    <property type="entry name" value="EGF-like_Ca-bd_dom"/>
</dbReference>
<name>A0A922I0Z9_DERFA</name>
<protein>
    <submittedName>
        <fullName evidence="18">Low-density lipoprotein receptor- protein 1B</fullName>
    </submittedName>
</protein>
<dbReference type="Gene3D" id="2.120.10.30">
    <property type="entry name" value="TolB, C-terminal domain"/>
    <property type="match status" value="8"/>
</dbReference>
<feature type="disulfide bond" evidence="12">
    <location>
        <begin position="4884"/>
        <end position="4893"/>
    </location>
</feature>
<dbReference type="PROSITE" id="PS51120">
    <property type="entry name" value="LDLRB"/>
    <property type="match status" value="14"/>
</dbReference>
<evidence type="ECO:0000256" key="8">
    <source>
        <dbReference type="ARBA" id="ARBA00023136"/>
    </source>
</evidence>
<dbReference type="SUPFAM" id="SSF57424">
    <property type="entry name" value="LDL receptor-like module"/>
    <property type="match status" value="27"/>
</dbReference>
<dbReference type="GO" id="GO:0005886">
    <property type="term" value="C:plasma membrane"/>
    <property type="evidence" value="ECO:0007669"/>
    <property type="project" value="TreeGrafter"/>
</dbReference>
<keyword evidence="2 12" id="KW-0245">EGF-like domain</keyword>
<dbReference type="FunFam" id="2.120.10.30:FF:000241">
    <property type="entry name" value="Low-density lipoprotein receptor-related protein 6"/>
    <property type="match status" value="5"/>
</dbReference>
<keyword evidence="11" id="KW-0325">Glycoprotein</keyword>
<feature type="disulfide bond" evidence="13">
    <location>
        <begin position="2853"/>
        <end position="2865"/>
    </location>
</feature>
<dbReference type="Pfam" id="PF00058">
    <property type="entry name" value="Ldl_recept_b"/>
    <property type="match status" value="8"/>
</dbReference>
<evidence type="ECO:0000256" key="5">
    <source>
        <dbReference type="ARBA" id="ARBA00022729"/>
    </source>
</evidence>
<evidence type="ECO:0000256" key="2">
    <source>
        <dbReference type="ARBA" id="ARBA00022536"/>
    </source>
</evidence>
<dbReference type="FunFam" id="2.10.25.10:FF:000009">
    <property type="entry name" value="Low-density lipoprotein receptor isoform 1"/>
    <property type="match status" value="1"/>
</dbReference>
<dbReference type="InterPro" id="IPR023415">
    <property type="entry name" value="LDLR_class-A_CS"/>
</dbReference>
<proteinExistence type="predicted"/>
<feature type="disulfide bond" evidence="13">
    <location>
        <begin position="2872"/>
        <end position="2887"/>
    </location>
</feature>
<feature type="disulfide bond" evidence="13">
    <location>
        <begin position="3024"/>
        <end position="3042"/>
    </location>
</feature>
<feature type="repeat" description="LDL-receptor class B" evidence="14">
    <location>
        <begin position="1576"/>
        <end position="1620"/>
    </location>
</feature>
<feature type="disulfide bond" evidence="13">
    <location>
        <begin position="3955"/>
        <end position="3970"/>
    </location>
</feature>
<feature type="disulfide bond" evidence="13">
    <location>
        <begin position="4014"/>
        <end position="4026"/>
    </location>
</feature>
<feature type="disulfide bond" evidence="13">
    <location>
        <begin position="1082"/>
        <end position="1100"/>
    </location>
</feature>
<dbReference type="PROSITE" id="PS01209">
    <property type="entry name" value="LDLRA_1"/>
    <property type="match status" value="12"/>
</dbReference>
<feature type="disulfide bond" evidence="13">
    <location>
        <begin position="2909"/>
        <end position="2924"/>
    </location>
</feature>
<feature type="repeat" description="LDL-receptor class B" evidence="14">
    <location>
        <begin position="4416"/>
        <end position="4461"/>
    </location>
</feature>
<dbReference type="InterPro" id="IPR018097">
    <property type="entry name" value="EGF_Ca-bd_CS"/>
</dbReference>
<feature type="repeat" description="LDL-receptor class B" evidence="14">
    <location>
        <begin position="2615"/>
        <end position="2659"/>
    </location>
</feature>
<feature type="repeat" description="LDL-receptor class B" evidence="14">
    <location>
        <begin position="715"/>
        <end position="758"/>
    </location>
</feature>
<evidence type="ECO:0000256" key="4">
    <source>
        <dbReference type="ARBA" id="ARBA00022692"/>
    </source>
</evidence>
<dbReference type="InterPro" id="IPR000742">
    <property type="entry name" value="EGF"/>
</dbReference>
<dbReference type="Proteomes" id="UP000790347">
    <property type="component" value="Unassembled WGS sequence"/>
</dbReference>
<dbReference type="EMBL" id="ASGP02000003">
    <property type="protein sequence ID" value="KAH9516548.1"/>
    <property type="molecule type" value="Genomic_DNA"/>
</dbReference>
<feature type="disulfide bond" evidence="13">
    <location>
        <begin position="3126"/>
        <end position="3144"/>
    </location>
</feature>
<evidence type="ECO:0000256" key="14">
    <source>
        <dbReference type="PROSITE-ProRule" id="PRU00461"/>
    </source>
</evidence>
<keyword evidence="3" id="KW-0254">Endocytosis</keyword>
<dbReference type="PROSITE" id="PS00010">
    <property type="entry name" value="ASX_HYDROXYL"/>
    <property type="match status" value="1"/>
</dbReference>
<evidence type="ECO:0000313" key="18">
    <source>
        <dbReference type="EMBL" id="KAH9516548.1"/>
    </source>
</evidence>
<feature type="disulfide bond" evidence="12">
    <location>
        <begin position="4741"/>
        <end position="4750"/>
    </location>
</feature>
<dbReference type="SMART" id="SM00179">
    <property type="entry name" value="EGF_CA"/>
    <property type="match status" value="7"/>
</dbReference>
<feature type="repeat" description="LDL-receptor class B" evidence="14">
    <location>
        <begin position="1487"/>
        <end position="1529"/>
    </location>
</feature>
<evidence type="ECO:0000256" key="12">
    <source>
        <dbReference type="PROSITE-ProRule" id="PRU00076"/>
    </source>
</evidence>
<feature type="disulfide bond" evidence="13">
    <location>
        <begin position="3903"/>
        <end position="3921"/>
    </location>
</feature>
<dbReference type="InterPro" id="IPR051221">
    <property type="entry name" value="LDLR-related"/>
</dbReference>
<feature type="disulfide bond" evidence="13">
    <location>
        <begin position="3856"/>
        <end position="3874"/>
    </location>
</feature>
<keyword evidence="19" id="KW-1185">Reference proteome</keyword>
<feature type="disulfide bond" evidence="12">
    <location>
        <begin position="4625"/>
        <end position="4642"/>
    </location>
</feature>
<keyword evidence="8 15" id="KW-0472">Membrane</keyword>
<feature type="domain" description="EGF-like" evidence="17">
    <location>
        <begin position="3298"/>
        <end position="3336"/>
    </location>
</feature>
<feature type="domain" description="EGF-like" evidence="17">
    <location>
        <begin position="4788"/>
        <end position="4837"/>
    </location>
</feature>
<feature type="disulfide bond" evidence="12">
    <location>
        <begin position="4827"/>
        <end position="4836"/>
    </location>
</feature>
<dbReference type="InterPro" id="IPR000033">
    <property type="entry name" value="LDLR_classB_rpt"/>
</dbReference>
<feature type="disulfide bond" evidence="13">
    <location>
        <begin position="3809"/>
        <end position="3821"/>
    </location>
</feature>
<evidence type="ECO:0000256" key="9">
    <source>
        <dbReference type="ARBA" id="ARBA00023157"/>
    </source>
</evidence>
<feature type="disulfide bond" evidence="13">
    <location>
        <begin position="1140"/>
        <end position="1155"/>
    </location>
</feature>
<dbReference type="CDD" id="cd00054">
    <property type="entry name" value="EGF_CA"/>
    <property type="match status" value="2"/>
</dbReference>
<dbReference type="SUPFAM" id="SSF57184">
    <property type="entry name" value="Growth factor receptor domain"/>
    <property type="match status" value="2"/>
</dbReference>
<evidence type="ECO:0000256" key="3">
    <source>
        <dbReference type="ARBA" id="ARBA00022583"/>
    </source>
</evidence>
<keyword evidence="9 12" id="KW-1015">Disulfide bond</keyword>
<keyword evidence="4 15" id="KW-0812">Transmembrane</keyword>
<dbReference type="InterPro" id="IPR036055">
    <property type="entry name" value="LDL_receptor-like_sf"/>
</dbReference>
<dbReference type="PROSITE" id="PS00022">
    <property type="entry name" value="EGF_1"/>
    <property type="match status" value="6"/>
</dbReference>
<feature type="disulfide bond" evidence="13">
    <location>
        <begin position="3223"/>
        <end position="3235"/>
    </location>
</feature>
<feature type="domain" description="EGF-like" evidence="17">
    <location>
        <begin position="4619"/>
        <end position="4654"/>
    </location>
</feature>
<feature type="disulfide bond" evidence="13">
    <location>
        <begin position="989"/>
        <end position="1001"/>
    </location>
</feature>
<feature type="repeat" description="LDL-receptor class B" evidence="14">
    <location>
        <begin position="2660"/>
        <end position="2702"/>
    </location>
</feature>
<feature type="disulfide bond" evidence="13">
    <location>
        <begin position="4021"/>
        <end position="4039"/>
    </location>
</feature>
<feature type="disulfide bond" evidence="12">
    <location>
        <begin position="4722"/>
        <end position="4739"/>
    </location>
</feature>
<feature type="disulfide bond" evidence="13">
    <location>
        <begin position="996"/>
        <end position="1014"/>
    </location>
</feature>
<reference evidence="18" key="1">
    <citation type="submission" date="2013-05" db="EMBL/GenBank/DDBJ databases">
        <authorList>
            <person name="Yim A.K.Y."/>
            <person name="Chan T.F."/>
            <person name="Ji K.M."/>
            <person name="Liu X.Y."/>
            <person name="Zhou J.W."/>
            <person name="Li R.Q."/>
            <person name="Yang K.Y."/>
            <person name="Li J."/>
            <person name="Li M."/>
            <person name="Law P.T.W."/>
            <person name="Wu Y.L."/>
            <person name="Cai Z.L."/>
            <person name="Qin H."/>
            <person name="Bao Y."/>
            <person name="Leung R.K.K."/>
            <person name="Ng P.K.S."/>
            <person name="Zou J."/>
            <person name="Zhong X.J."/>
            <person name="Ran P.X."/>
            <person name="Zhong N.S."/>
            <person name="Liu Z.G."/>
            <person name="Tsui S.K.W."/>
        </authorList>
    </citation>
    <scope>NUCLEOTIDE SEQUENCE</scope>
    <source>
        <strain evidence="18">Derf</strain>
        <tissue evidence="18">Whole organism</tissue>
    </source>
</reference>
<feature type="disulfide bond" evidence="12">
    <location>
        <begin position="4777"/>
        <end position="4786"/>
    </location>
</feature>
<accession>A0A922I0Z9</accession>